<feature type="domain" description="Acetophenone carboxylase-like C-terminal" evidence="1">
    <location>
        <begin position="44"/>
        <end position="201"/>
    </location>
</feature>
<keyword evidence="3" id="KW-1185">Reference proteome</keyword>
<dbReference type="PANTHER" id="PTHR11365">
    <property type="entry name" value="5-OXOPROLINASE RELATED"/>
    <property type="match status" value="1"/>
</dbReference>
<dbReference type="InterPro" id="IPR045079">
    <property type="entry name" value="Oxoprolinase-like"/>
</dbReference>
<evidence type="ECO:0000259" key="1">
    <source>
        <dbReference type="Pfam" id="PF19278"/>
    </source>
</evidence>
<dbReference type="PANTHER" id="PTHR11365:SF23">
    <property type="entry name" value="HYPOTHETICAL 5-OXOPROLINASE (EUROFUNG)-RELATED"/>
    <property type="match status" value="1"/>
</dbReference>
<dbReference type="Proteomes" id="UP000014139">
    <property type="component" value="Unassembled WGS sequence"/>
</dbReference>
<evidence type="ECO:0000313" key="3">
    <source>
        <dbReference type="Proteomes" id="UP000014139"/>
    </source>
</evidence>
<protein>
    <submittedName>
        <fullName evidence="2">N-methylhydantoinase</fullName>
    </submittedName>
</protein>
<gene>
    <name evidence="2" type="ORF">H480_41670</name>
</gene>
<name>R1FIU5_9PSEU</name>
<sequence length="212" mass="22613">GAPSVVAPPAAGVLSAAGFLTAPLAFDFVRSARAAVHDLEWAQVDALFAEMEAEGETLLAKSGVAEVTHRRIAEMRYTGQGYEIRVPVRGGSWPRSLIEEFTRTYRALYRRTGPEVGVEVLNWRVVSSGPAPDVTLRLTAEASGGDARKGTRKAYFPSTGGFVDTDVFDRYRLAPGTRVGGPAIVEERESTVVVPPGAHCAVRDDGALEVTG</sequence>
<accession>R1FIU5</accession>
<dbReference type="InterPro" id="IPR049517">
    <property type="entry name" value="ACX-like_C"/>
</dbReference>
<dbReference type="AlphaFoldDB" id="R1FIU5"/>
<dbReference type="PATRIC" id="fig|1292037.4.peg.7806"/>
<dbReference type="GO" id="GO:0005829">
    <property type="term" value="C:cytosol"/>
    <property type="evidence" value="ECO:0007669"/>
    <property type="project" value="TreeGrafter"/>
</dbReference>
<feature type="non-terminal residue" evidence="2">
    <location>
        <position position="1"/>
    </location>
</feature>
<dbReference type="EMBL" id="AOUO01000726">
    <property type="protein sequence ID" value="EOD59493.1"/>
    <property type="molecule type" value="Genomic_DNA"/>
</dbReference>
<proteinExistence type="predicted"/>
<dbReference type="Pfam" id="PF19278">
    <property type="entry name" value="Hydant_A_C"/>
    <property type="match status" value="1"/>
</dbReference>
<dbReference type="GO" id="GO:0006749">
    <property type="term" value="P:glutathione metabolic process"/>
    <property type="evidence" value="ECO:0007669"/>
    <property type="project" value="TreeGrafter"/>
</dbReference>
<organism evidence="2 3">
    <name type="scientific">Amycolatopsis vancoresmycina DSM 44592</name>
    <dbReference type="NCBI Taxonomy" id="1292037"/>
    <lineage>
        <taxon>Bacteria</taxon>
        <taxon>Bacillati</taxon>
        <taxon>Actinomycetota</taxon>
        <taxon>Actinomycetes</taxon>
        <taxon>Pseudonocardiales</taxon>
        <taxon>Pseudonocardiaceae</taxon>
        <taxon>Amycolatopsis</taxon>
    </lineage>
</organism>
<dbReference type="GO" id="GO:0017168">
    <property type="term" value="F:5-oxoprolinase (ATP-hydrolyzing) activity"/>
    <property type="evidence" value="ECO:0007669"/>
    <property type="project" value="TreeGrafter"/>
</dbReference>
<evidence type="ECO:0000313" key="2">
    <source>
        <dbReference type="EMBL" id="EOD59493.1"/>
    </source>
</evidence>
<comment type="caution">
    <text evidence="2">The sequence shown here is derived from an EMBL/GenBank/DDBJ whole genome shotgun (WGS) entry which is preliminary data.</text>
</comment>
<reference evidence="2 3" key="1">
    <citation type="submission" date="2013-02" db="EMBL/GenBank/DDBJ databases">
        <title>Draft genome sequence of Amycolatopsis vancoresmycina strain DSM 44592T.</title>
        <authorList>
            <person name="Kumar S."/>
            <person name="Kaur N."/>
            <person name="Kaur C."/>
            <person name="Raghava G.P.S."/>
            <person name="Mayilraj S."/>
        </authorList>
    </citation>
    <scope>NUCLEOTIDE SEQUENCE [LARGE SCALE GENOMIC DNA]</scope>
    <source>
        <strain evidence="2 3">DSM 44592</strain>
    </source>
</reference>